<dbReference type="AlphaFoldDB" id="A0A8H7U7P6"/>
<name>A0A8H7U7P6_9FUNG</name>
<keyword evidence="2" id="KW-1185">Reference proteome</keyword>
<accession>A0A8H7U7P6</accession>
<protein>
    <submittedName>
        <fullName evidence="1">Uncharacterized protein</fullName>
    </submittedName>
</protein>
<proteinExistence type="predicted"/>
<dbReference type="EMBL" id="JAEPRA010000028">
    <property type="protein sequence ID" value="KAG2171905.1"/>
    <property type="molecule type" value="Genomic_DNA"/>
</dbReference>
<reference evidence="1" key="1">
    <citation type="submission" date="2020-12" db="EMBL/GenBank/DDBJ databases">
        <title>Metabolic potential, ecology and presence of endohyphal bacteria is reflected in genomic diversity of Mucoromycotina.</title>
        <authorList>
            <person name="Muszewska A."/>
            <person name="Okrasinska A."/>
            <person name="Steczkiewicz K."/>
            <person name="Drgas O."/>
            <person name="Orlowska M."/>
            <person name="Perlinska-Lenart U."/>
            <person name="Aleksandrzak-Piekarczyk T."/>
            <person name="Szatraj K."/>
            <person name="Zielenkiewicz U."/>
            <person name="Pilsyk S."/>
            <person name="Malc E."/>
            <person name="Mieczkowski P."/>
            <person name="Kruszewska J.S."/>
            <person name="Biernat P."/>
            <person name="Pawlowska J."/>
        </authorList>
    </citation>
    <scope>NUCLEOTIDE SEQUENCE</scope>
    <source>
        <strain evidence="1">WA0000051536</strain>
    </source>
</reference>
<evidence type="ECO:0000313" key="1">
    <source>
        <dbReference type="EMBL" id="KAG2171905.1"/>
    </source>
</evidence>
<dbReference type="OrthoDB" id="2385582at2759"/>
<comment type="caution">
    <text evidence="1">The sequence shown here is derived from an EMBL/GenBank/DDBJ whole genome shotgun (WGS) entry which is preliminary data.</text>
</comment>
<dbReference type="Proteomes" id="UP000612746">
    <property type="component" value="Unassembled WGS sequence"/>
</dbReference>
<evidence type="ECO:0000313" key="2">
    <source>
        <dbReference type="Proteomes" id="UP000612746"/>
    </source>
</evidence>
<gene>
    <name evidence="1" type="ORF">INT44_006695</name>
</gene>
<sequence>MIDRVYLDFAGIESFRSESGSIATATRKNKDRVIPSMVKLKRKAMGRRGDLILRKRDAEYGYAEAGAKDGKP</sequence>
<organism evidence="1 2">
    <name type="scientific">Umbelopsis vinacea</name>
    <dbReference type="NCBI Taxonomy" id="44442"/>
    <lineage>
        <taxon>Eukaryota</taxon>
        <taxon>Fungi</taxon>
        <taxon>Fungi incertae sedis</taxon>
        <taxon>Mucoromycota</taxon>
        <taxon>Mucoromycotina</taxon>
        <taxon>Umbelopsidomycetes</taxon>
        <taxon>Umbelopsidales</taxon>
        <taxon>Umbelopsidaceae</taxon>
        <taxon>Umbelopsis</taxon>
    </lineage>
</organism>